<dbReference type="AlphaFoldDB" id="A0A0M0JJL5"/>
<dbReference type="InterPro" id="IPR000225">
    <property type="entry name" value="Armadillo"/>
</dbReference>
<dbReference type="GO" id="GO:0006606">
    <property type="term" value="P:protein import into nucleus"/>
    <property type="evidence" value="ECO:0007669"/>
    <property type="project" value="InterPro"/>
</dbReference>
<dbReference type="SUPFAM" id="SSF48371">
    <property type="entry name" value="ARM repeat"/>
    <property type="match status" value="1"/>
</dbReference>
<dbReference type="OrthoDB" id="29145at2759"/>
<dbReference type="Gene3D" id="1.20.5.690">
    <property type="entry name" value="Importin-alpha, importin-beta-binding domain"/>
    <property type="match status" value="1"/>
</dbReference>
<gene>
    <name evidence="7" type="ORF">Ctob_008087</name>
</gene>
<dbReference type="Pfam" id="PF16186">
    <property type="entry name" value="Arm_3"/>
    <property type="match status" value="1"/>
</dbReference>
<evidence type="ECO:0000256" key="2">
    <source>
        <dbReference type="ARBA" id="ARBA00022448"/>
    </source>
</evidence>
<dbReference type="InterPro" id="IPR036975">
    <property type="entry name" value="Importin-a_IBB_sf"/>
</dbReference>
<evidence type="ECO:0000313" key="7">
    <source>
        <dbReference type="EMBL" id="KOO26774.1"/>
    </source>
</evidence>
<dbReference type="Pfam" id="PF00514">
    <property type="entry name" value="Arm"/>
    <property type="match status" value="4"/>
</dbReference>
<dbReference type="Gene3D" id="1.25.10.10">
    <property type="entry name" value="Leucine-rich Repeat Variant"/>
    <property type="match status" value="1"/>
</dbReference>
<dbReference type="InterPro" id="IPR002652">
    <property type="entry name" value="Importin-a_IBB"/>
</dbReference>
<evidence type="ECO:0000313" key="8">
    <source>
        <dbReference type="Proteomes" id="UP000037460"/>
    </source>
</evidence>
<proteinExistence type="inferred from homology"/>
<evidence type="ECO:0000259" key="6">
    <source>
        <dbReference type="PROSITE" id="PS51214"/>
    </source>
</evidence>
<dbReference type="PROSITE" id="PS51214">
    <property type="entry name" value="IBB"/>
    <property type="match status" value="1"/>
</dbReference>
<evidence type="ECO:0000256" key="5">
    <source>
        <dbReference type="PROSITE-ProRule" id="PRU00561"/>
    </source>
</evidence>
<dbReference type="InterPro" id="IPR011989">
    <property type="entry name" value="ARM-like"/>
</dbReference>
<keyword evidence="3" id="KW-0653">Protein transport</keyword>
<comment type="caution">
    <text evidence="7">The sequence shown here is derived from an EMBL/GenBank/DDBJ whole genome shotgun (WGS) entry which is preliminary data.</text>
</comment>
<feature type="repeat" description="ARM" evidence="4">
    <location>
        <begin position="302"/>
        <end position="344"/>
    </location>
</feature>
<dbReference type="EMBL" id="JWZX01002803">
    <property type="protein sequence ID" value="KOO26774.1"/>
    <property type="molecule type" value="Genomic_DNA"/>
</dbReference>
<dbReference type="InterPro" id="IPR032413">
    <property type="entry name" value="Arm_3"/>
</dbReference>
<protein>
    <submittedName>
        <fullName evidence="7">Importin subunit alpha-2</fullName>
    </submittedName>
</protein>
<accession>A0A0M0JJL5</accession>
<comment type="similarity">
    <text evidence="1">Belongs to the importin alpha family.</text>
</comment>
<name>A0A0M0JJL5_9EUKA</name>
<dbReference type="Pfam" id="PF01749">
    <property type="entry name" value="IBB"/>
    <property type="match status" value="1"/>
</dbReference>
<dbReference type="InterPro" id="IPR016024">
    <property type="entry name" value="ARM-type_fold"/>
</dbReference>
<dbReference type="GO" id="GO:0061608">
    <property type="term" value="F:nuclear import signal receptor activity"/>
    <property type="evidence" value="ECO:0007669"/>
    <property type="project" value="InterPro"/>
</dbReference>
<evidence type="ECO:0000256" key="1">
    <source>
        <dbReference type="ARBA" id="ARBA00010394"/>
    </source>
</evidence>
<dbReference type="Proteomes" id="UP000037460">
    <property type="component" value="Unassembled WGS sequence"/>
</dbReference>
<feature type="repeat" description="ARM" evidence="4">
    <location>
        <begin position="344"/>
        <end position="386"/>
    </location>
</feature>
<reference evidence="8" key="1">
    <citation type="journal article" date="2015" name="PLoS Genet.">
        <title>Genome Sequence and Transcriptome Analyses of Chrysochromulina tobin: Metabolic Tools for Enhanced Algal Fitness in the Prominent Order Prymnesiales (Haptophyceae).</title>
        <authorList>
            <person name="Hovde B.T."/>
            <person name="Deodato C.R."/>
            <person name="Hunsperger H.M."/>
            <person name="Ryken S.A."/>
            <person name="Yost W."/>
            <person name="Jha R.K."/>
            <person name="Patterson J."/>
            <person name="Monnat R.J. Jr."/>
            <person name="Barlow S.B."/>
            <person name="Starkenburg S.R."/>
            <person name="Cattolico R.A."/>
        </authorList>
    </citation>
    <scope>NUCLEOTIDE SEQUENCE</scope>
    <source>
        <strain evidence="8">CCMP291</strain>
    </source>
</reference>
<dbReference type="PANTHER" id="PTHR23316">
    <property type="entry name" value="IMPORTIN ALPHA"/>
    <property type="match status" value="1"/>
</dbReference>
<organism evidence="7 8">
    <name type="scientific">Chrysochromulina tobinii</name>
    <dbReference type="NCBI Taxonomy" id="1460289"/>
    <lineage>
        <taxon>Eukaryota</taxon>
        <taxon>Haptista</taxon>
        <taxon>Haptophyta</taxon>
        <taxon>Prymnesiophyceae</taxon>
        <taxon>Prymnesiales</taxon>
        <taxon>Chrysochromulinaceae</taxon>
        <taxon>Chrysochromulina</taxon>
    </lineage>
</organism>
<dbReference type="SMART" id="SM00185">
    <property type="entry name" value="ARM"/>
    <property type="match status" value="8"/>
</dbReference>
<evidence type="ECO:0000256" key="4">
    <source>
        <dbReference type="PROSITE-ProRule" id="PRU00259"/>
    </source>
</evidence>
<keyword evidence="2 5" id="KW-0813">Transport</keyword>
<keyword evidence="8" id="KW-1185">Reference proteome</keyword>
<dbReference type="PROSITE" id="PS50176">
    <property type="entry name" value="ARM_REPEAT"/>
    <property type="match status" value="2"/>
</dbReference>
<feature type="domain" description="IBB" evidence="6">
    <location>
        <begin position="179"/>
        <end position="241"/>
    </location>
</feature>
<evidence type="ECO:0000256" key="3">
    <source>
        <dbReference type="ARBA" id="ARBA00022927"/>
    </source>
</evidence>
<sequence>MLQSDASWGRMGANTVISSYYKTEAFGDAKISINGSPFQDAGMAISGLVADIIRSGGKGDKNTRDDRAHDVLFDPNKQSFLAHVRKYLEHKKKVGANKMSISYEGDPERALKFIESLPEKDEKGNNGHRIWAMLYSLAIAKAAQSQSPVVVIRRCIKDPDGKYFPKYGLGQDFEMDFLERRRNLDETHATMPMFERKAVKAGLDKDDCRKNRNQQKVELRKAKKEEGLMKRRNMADVCVEIEAPVEVEVASSISQQAAIVLGFVQRNGPAEEFDDAFGATKWLRKKLSLARNPPIDDVIQAGLVPAFVTMLAHPESTMQFEAAWCLTNIASGTSKQCEVVVSHGGVPPLIGLLSSPSIDVCEQCVWALGNIAGDCPAMRDLVLQNGATDKLVKLIEATALMGQMGPLRNAVWALSNLMRGKPQPSAAHVTSVLPTLAKLLLLHDEEVLMDTCWALSYISDGGDDRIDLVVHAGVVPALMTVLREKAENKTRTPALRTLCNILTGSHMATQVVIDAGILEVLPEAIKSTKAQTRKEACWAISNVAAGTSDQVDLVMRSPLLANVVDRLANDDFEVRKEAAWVIANILHSFSSDPTNTHCAMRASTLVQLGAIPPMVAMLSVNDAAMQKLMLEALGSLLGAGELLGASKGVNPFLVPFDEAEGIDKLETLQEHSNEEIYQKAISLLEKYFGEEGDEDENLLPNVANGGFAFGGNAPAVVGGFNFGASPIDVM</sequence>